<dbReference type="AlphaFoldDB" id="A0AAV6TJR4"/>
<evidence type="ECO:0000313" key="2">
    <source>
        <dbReference type="Proteomes" id="UP000827092"/>
    </source>
</evidence>
<reference evidence="1 2" key="1">
    <citation type="journal article" date="2022" name="Nat. Ecol. Evol.">
        <title>A masculinizing supergene underlies an exaggerated male reproductive morph in a spider.</title>
        <authorList>
            <person name="Hendrickx F."/>
            <person name="De Corte Z."/>
            <person name="Sonet G."/>
            <person name="Van Belleghem S.M."/>
            <person name="Kostlbacher S."/>
            <person name="Vangestel C."/>
        </authorList>
    </citation>
    <scope>NUCLEOTIDE SEQUENCE [LARGE SCALE GENOMIC DNA]</scope>
    <source>
        <strain evidence="1">W744_W776</strain>
    </source>
</reference>
<gene>
    <name evidence="1" type="ORF">JTE90_015575</name>
</gene>
<accession>A0AAV6TJR4</accession>
<name>A0AAV6TJR4_9ARAC</name>
<proteinExistence type="predicted"/>
<dbReference type="Proteomes" id="UP000827092">
    <property type="component" value="Unassembled WGS sequence"/>
</dbReference>
<organism evidence="1 2">
    <name type="scientific">Oedothorax gibbosus</name>
    <dbReference type="NCBI Taxonomy" id="931172"/>
    <lineage>
        <taxon>Eukaryota</taxon>
        <taxon>Metazoa</taxon>
        <taxon>Ecdysozoa</taxon>
        <taxon>Arthropoda</taxon>
        <taxon>Chelicerata</taxon>
        <taxon>Arachnida</taxon>
        <taxon>Araneae</taxon>
        <taxon>Araneomorphae</taxon>
        <taxon>Entelegynae</taxon>
        <taxon>Araneoidea</taxon>
        <taxon>Linyphiidae</taxon>
        <taxon>Erigoninae</taxon>
        <taxon>Oedothorax</taxon>
    </lineage>
</organism>
<feature type="non-terminal residue" evidence="1">
    <location>
        <position position="1"/>
    </location>
</feature>
<dbReference type="EMBL" id="JAFNEN010003004">
    <property type="protein sequence ID" value="KAG8172182.1"/>
    <property type="molecule type" value="Genomic_DNA"/>
</dbReference>
<keyword evidence="2" id="KW-1185">Reference proteome</keyword>
<comment type="caution">
    <text evidence="1">The sequence shown here is derived from an EMBL/GenBank/DDBJ whole genome shotgun (WGS) entry which is preliminary data.</text>
</comment>
<evidence type="ECO:0000313" key="1">
    <source>
        <dbReference type="EMBL" id="KAG8172182.1"/>
    </source>
</evidence>
<sequence length="26" mass="3109">LLIRSNYRLLQVKLFGKLKYFIIAPT</sequence>
<protein>
    <submittedName>
        <fullName evidence="1">Uncharacterized protein</fullName>
    </submittedName>
</protein>